<keyword evidence="5" id="KW-1185">Reference proteome</keyword>
<accession>A0ABT5YWH1</accession>
<dbReference type="InterPro" id="IPR018711">
    <property type="entry name" value="NAGPA"/>
</dbReference>
<feature type="domain" description="Phosphodiester glycosidase" evidence="3">
    <location>
        <begin position="236"/>
        <end position="408"/>
    </location>
</feature>
<feature type="region of interest" description="Disordered" evidence="1">
    <location>
        <begin position="375"/>
        <end position="410"/>
    </location>
</feature>
<evidence type="ECO:0000259" key="3">
    <source>
        <dbReference type="Pfam" id="PF09992"/>
    </source>
</evidence>
<protein>
    <submittedName>
        <fullName evidence="4">Phosphodiester glycosidase family protein</fullName>
    </submittedName>
</protein>
<evidence type="ECO:0000256" key="1">
    <source>
        <dbReference type="SAM" id="MobiDB-lite"/>
    </source>
</evidence>
<gene>
    <name evidence="4" type="ORF">P2L57_08845</name>
</gene>
<comment type="caution">
    <text evidence="4">The sequence shown here is derived from an EMBL/GenBank/DDBJ whole genome shotgun (WGS) entry which is preliminary data.</text>
</comment>
<keyword evidence="4" id="KW-0378">Hydrolase</keyword>
<evidence type="ECO:0000313" key="5">
    <source>
        <dbReference type="Proteomes" id="UP001220022"/>
    </source>
</evidence>
<evidence type="ECO:0000313" key="4">
    <source>
        <dbReference type="EMBL" id="MDF2255828.1"/>
    </source>
</evidence>
<organism evidence="4 5">
    <name type="scientific">Streptantibioticus ferralitis</name>
    <dbReference type="NCBI Taxonomy" id="236510"/>
    <lineage>
        <taxon>Bacteria</taxon>
        <taxon>Bacillati</taxon>
        <taxon>Actinomycetota</taxon>
        <taxon>Actinomycetes</taxon>
        <taxon>Kitasatosporales</taxon>
        <taxon>Streptomycetaceae</taxon>
        <taxon>Streptantibioticus</taxon>
    </lineage>
</organism>
<keyword evidence="2" id="KW-0732">Signal</keyword>
<dbReference type="Pfam" id="PF09992">
    <property type="entry name" value="NAGPA"/>
    <property type="match status" value="1"/>
</dbReference>
<dbReference type="PANTHER" id="PTHR40446">
    <property type="entry name" value="N-ACETYLGLUCOSAMINE-1-PHOSPHODIESTER ALPHA-N-ACETYLGLUCOSAMINIDASE"/>
    <property type="match status" value="1"/>
</dbReference>
<dbReference type="PANTHER" id="PTHR40446:SF2">
    <property type="entry name" value="N-ACETYLGLUCOSAMINE-1-PHOSPHODIESTER ALPHA-N-ACETYLGLUCOSAMINIDASE"/>
    <property type="match status" value="1"/>
</dbReference>
<name>A0ABT5YWH1_9ACTN</name>
<evidence type="ECO:0000256" key="2">
    <source>
        <dbReference type="SAM" id="SignalP"/>
    </source>
</evidence>
<sequence>MRHRPRRLRLALAVLAACGALVAEAGVGTAQASPAVSLRAGAQGVIAPGVRYEEFSVHASHGTVYGHLLVADLTNRHVSVDLLTPGVVAAREPVSRMADAQGAVAGVNGDFFDIDEAQHPGVVSTGAAVGPAIADGVPFKAAVPYGQRFGPAPPPGTSTRDVIGVGYDRVARLDRLTLTGSVSTSGGTIPLRGLNQYAVPVGGVGAYTSLWGRTSRERAVCGSDQLRSAPCSRDTYEVTVRRDRVTAVSNRPGAGAVSRDGFVLVGREGGARALRRLRPGAQLRMSSGLSGDGSLRFAVGGFPVLRGGAPLGGLDGVTAATRTAAGFGPQGHRLYLLALDGSAERGAGLTIAELASLMRQLGADSAVDLDGGGSSTLVARSPGSHRVTVRNHPSGGAERPVPEGIGLFSR</sequence>
<dbReference type="EMBL" id="JARHTQ010000004">
    <property type="protein sequence ID" value="MDF2255828.1"/>
    <property type="molecule type" value="Genomic_DNA"/>
</dbReference>
<feature type="chain" id="PRO_5045368807" evidence="2">
    <location>
        <begin position="26"/>
        <end position="410"/>
    </location>
</feature>
<dbReference type="GO" id="GO:0016798">
    <property type="term" value="F:hydrolase activity, acting on glycosyl bonds"/>
    <property type="evidence" value="ECO:0007669"/>
    <property type="project" value="UniProtKB-KW"/>
</dbReference>
<reference evidence="4 5" key="1">
    <citation type="submission" date="2023-03" db="EMBL/GenBank/DDBJ databases">
        <title>Draft genome sequence of type strain Streptomyces ferralitis JCM 14344.</title>
        <authorList>
            <person name="Klaysubun C."/>
            <person name="Duangmal K."/>
        </authorList>
    </citation>
    <scope>NUCLEOTIDE SEQUENCE [LARGE SCALE GENOMIC DNA]</scope>
    <source>
        <strain evidence="4 5">JCM 14344</strain>
    </source>
</reference>
<proteinExistence type="predicted"/>
<dbReference type="Proteomes" id="UP001220022">
    <property type="component" value="Unassembled WGS sequence"/>
</dbReference>
<keyword evidence="4" id="KW-0326">Glycosidase</keyword>
<dbReference type="RefSeq" id="WP_275810992.1">
    <property type="nucleotide sequence ID" value="NZ_BAAANM010000019.1"/>
</dbReference>
<feature type="signal peptide" evidence="2">
    <location>
        <begin position="1"/>
        <end position="25"/>
    </location>
</feature>